<gene>
    <name evidence="1" type="ORF">POCTA_138.1.T1440169</name>
</gene>
<dbReference type="OrthoDB" id="317072at2759"/>
<dbReference type="PANTHER" id="PTHR33706:SF1">
    <property type="entry name" value="TPR REPEAT PROTEIN"/>
    <property type="match status" value="1"/>
</dbReference>
<protein>
    <submittedName>
        <fullName evidence="1">Uncharacterized protein</fullName>
    </submittedName>
</protein>
<dbReference type="EMBL" id="CAJJDP010000145">
    <property type="protein sequence ID" value="CAD8208645.1"/>
    <property type="molecule type" value="Genomic_DNA"/>
</dbReference>
<dbReference type="Proteomes" id="UP000683925">
    <property type="component" value="Unassembled WGS sequence"/>
</dbReference>
<dbReference type="AlphaFoldDB" id="A0A8S1Y4E4"/>
<organism evidence="1 2">
    <name type="scientific">Paramecium octaurelia</name>
    <dbReference type="NCBI Taxonomy" id="43137"/>
    <lineage>
        <taxon>Eukaryota</taxon>
        <taxon>Sar</taxon>
        <taxon>Alveolata</taxon>
        <taxon>Ciliophora</taxon>
        <taxon>Intramacronucleata</taxon>
        <taxon>Oligohymenophorea</taxon>
        <taxon>Peniculida</taxon>
        <taxon>Parameciidae</taxon>
        <taxon>Paramecium</taxon>
    </lineage>
</organism>
<accession>A0A8S1Y4E4</accession>
<keyword evidence="2" id="KW-1185">Reference proteome</keyword>
<evidence type="ECO:0000313" key="1">
    <source>
        <dbReference type="EMBL" id="CAD8208645.1"/>
    </source>
</evidence>
<comment type="caution">
    <text evidence="1">The sequence shown here is derived from an EMBL/GenBank/DDBJ whole genome shotgun (WGS) entry which is preliminary data.</text>
</comment>
<dbReference type="OMA" id="GECKIMY"/>
<sequence length="973" mass="113432">MFYPKVIEKVILCRSQHSKVANFVILSSELSPTQRFLCQSCSQQYSSSNIMMVKCGQLQYLLDNYQREKIKQFDSIFLSNIRSLEQFIDQINSIKTKTNEQLDSLLSISNKAIQMLIDEISSYSFYEELEKLISNKIFIIDSIKIVETMKTILLDWNFKVNLIWDQFKNYSEFRDSKKLIEILKKNINDDVELVQSQPIIKIESYLDFPSKNQQKWRMQSLNSFKWDFSYNRFIQTKYQIKFPNNNKNEMLYILDGVILRCQNSLLHQEELQQLNNIEQIQYLKWIGDYGQNKQRIGRWAATWNGEVLQEVGGIYNNGEKQGFWKEPISNYWAKAKAYQIGEYKNNVKRGFWKFIYKDQDIGGGEYNVSGEKNGIWIELSEGFFNDSQVTYKGKYKNGKKNDKWETFVVHNGNTKMIGGGQYDTLGVKYGLWIDISKEFQTDQYVTYQGQFQNGRRVGQWKIFYSRFNPSDDKMDELIGGGFYDQGAQGLKVGQWIDISNGFNNDAYVTYHGQYILGQKVGRWDIYYRRSFEKQNELIGGGLYDENGSGNKIKNWIELADGFKDFSQVIYQGQYINGKKVGRWEIKQRYDDLDSFEKIGGGQYDEANPGMKVGDWIEISDEFNRTSQVMYYAKYKNGKKVGECKIMYKYDFSDLPSLMQNIHTLIKYGLLVEEDVTMKKETKQGNGQIFLLDLKINYRYFNKENIKMEEKLEPGLLHRSQTTIQRMNGGGSYDQEGEGNKVGKWIDICEGYSTQAQIIYDGEYKNGKKAARWKIKHRNCADETFVEIGGGAYDEYGIKFGNWTDISDEFKNSSQIILNGQYENGKKKGMWTILYQRRSNTNYLEIGGGVYDQENYGLKHGKWIQLSEGFSNSSQLVLKGEYKKGQKVGLWESCFRERIDNPFQLIGQGCYDQGSQSIKNGIWTEPIGGFWDETQIISKGKYSFSKKIGVWVEKKRARGNVGSFQNLREIVYDD</sequence>
<reference evidence="1" key="1">
    <citation type="submission" date="2021-01" db="EMBL/GenBank/DDBJ databases">
        <authorList>
            <consortium name="Genoscope - CEA"/>
            <person name="William W."/>
        </authorList>
    </citation>
    <scope>NUCLEOTIDE SEQUENCE</scope>
</reference>
<proteinExistence type="predicted"/>
<name>A0A8S1Y4E4_PAROT</name>
<evidence type="ECO:0000313" key="2">
    <source>
        <dbReference type="Proteomes" id="UP000683925"/>
    </source>
</evidence>
<dbReference type="PANTHER" id="PTHR33706">
    <property type="entry name" value="MORN VARIANT REPEAT PROTEIN"/>
    <property type="match status" value="1"/>
</dbReference>